<feature type="domain" description="Saccharopine dehydrogenase NADP binding" evidence="4">
    <location>
        <begin position="107"/>
        <end position="238"/>
    </location>
</feature>
<dbReference type="InterPro" id="IPR051276">
    <property type="entry name" value="Saccharopine_DH-like_oxidrdct"/>
</dbReference>
<dbReference type="GO" id="GO:0005739">
    <property type="term" value="C:mitochondrion"/>
    <property type="evidence" value="ECO:0007669"/>
    <property type="project" value="TreeGrafter"/>
</dbReference>
<sequence length="529" mass="56870">MVLSASAKTTSTSLGSTEANIHASVERDGNSLAPVSTAQFAFMALIGVPVWLTVLVPLTLIYQVGNGIKNAISGPKTADASSAFVLDSGYQVDAKDIIPQKDRKYDVVMLGATGFTGQLSVRHLAKTYGCSGEKGVNWAVAGRSKDKLNKVLQSLADELKMPKLMDTPIIVVDTAVASTLPNLVRDTKAVVTTVGPFRKYGSGVVEFCAKFGTHYADITGEEDWSQVMMQQWQSTAQATGAKILHFCGCDSVPWDLTVFQMAQFLKTEKGEDLASVQCFDEIKTNPSGGTLETMKLALGTSELPSLKEGAPEPFRCSPQGKEHTSPVTANLPSWISKVDLPWSSQPAYGSFFVMSVVNSKVVAWSQALRQGAPLTYSECAANPDWKTAFTNFFGTIAFFTAILNPITGGLLYKYVLPAPGQGPSMKTMTQDSFASIYAQGTGTKQSKVEALMYFTGCVGYLETARMLVESGLALALSPRDQLPSTDNGGFFSPSYGVGTALLERLMQTGTQFTVRSLKEEERTGLNKIE</sequence>
<evidence type="ECO:0000256" key="2">
    <source>
        <dbReference type="SAM" id="MobiDB-lite"/>
    </source>
</evidence>
<comment type="similarity">
    <text evidence="1">Belongs to the saccharopine dehydrogenase family.</text>
</comment>
<accession>A0AAD2G2M3</accession>
<evidence type="ECO:0000259" key="4">
    <source>
        <dbReference type="Pfam" id="PF03435"/>
    </source>
</evidence>
<dbReference type="InterPro" id="IPR005097">
    <property type="entry name" value="Sacchrp_dh_NADP-bd"/>
</dbReference>
<protein>
    <recommendedName>
        <fullName evidence="4">Saccharopine dehydrogenase NADP binding domain-containing protein</fullName>
    </recommendedName>
</protein>
<dbReference type="InterPro" id="IPR036291">
    <property type="entry name" value="NAD(P)-bd_dom_sf"/>
</dbReference>
<dbReference type="GO" id="GO:0005811">
    <property type="term" value="C:lipid droplet"/>
    <property type="evidence" value="ECO:0007669"/>
    <property type="project" value="TreeGrafter"/>
</dbReference>
<comment type="caution">
    <text evidence="5">The sequence shown here is derived from an EMBL/GenBank/DDBJ whole genome shotgun (WGS) entry which is preliminary data.</text>
</comment>
<dbReference type="Proteomes" id="UP001295423">
    <property type="component" value="Unassembled WGS sequence"/>
</dbReference>
<evidence type="ECO:0000256" key="3">
    <source>
        <dbReference type="SAM" id="Phobius"/>
    </source>
</evidence>
<gene>
    <name evidence="5" type="ORF">CYCCA115_LOCUS18722</name>
</gene>
<name>A0AAD2G2M3_9STRA</name>
<dbReference type="GO" id="GO:0005886">
    <property type="term" value="C:plasma membrane"/>
    <property type="evidence" value="ECO:0007669"/>
    <property type="project" value="TreeGrafter"/>
</dbReference>
<dbReference type="PANTHER" id="PTHR12286:SF5">
    <property type="entry name" value="SACCHAROPINE DEHYDROGENASE-LIKE OXIDOREDUCTASE"/>
    <property type="match status" value="1"/>
</dbReference>
<organism evidence="5 6">
    <name type="scientific">Cylindrotheca closterium</name>
    <dbReference type="NCBI Taxonomy" id="2856"/>
    <lineage>
        <taxon>Eukaryota</taxon>
        <taxon>Sar</taxon>
        <taxon>Stramenopiles</taxon>
        <taxon>Ochrophyta</taxon>
        <taxon>Bacillariophyta</taxon>
        <taxon>Bacillariophyceae</taxon>
        <taxon>Bacillariophycidae</taxon>
        <taxon>Bacillariales</taxon>
        <taxon>Bacillariaceae</taxon>
        <taxon>Cylindrotheca</taxon>
    </lineage>
</organism>
<dbReference type="Gene3D" id="3.40.50.720">
    <property type="entry name" value="NAD(P)-binding Rossmann-like Domain"/>
    <property type="match status" value="1"/>
</dbReference>
<dbReference type="EMBL" id="CAKOGP040002058">
    <property type="protein sequence ID" value="CAJ1960420.1"/>
    <property type="molecule type" value="Genomic_DNA"/>
</dbReference>
<keyword evidence="6" id="KW-1185">Reference proteome</keyword>
<dbReference type="Pfam" id="PF03435">
    <property type="entry name" value="Sacchrp_dh_NADP"/>
    <property type="match status" value="1"/>
</dbReference>
<dbReference type="GO" id="GO:0009247">
    <property type="term" value="P:glycolipid biosynthetic process"/>
    <property type="evidence" value="ECO:0007669"/>
    <property type="project" value="TreeGrafter"/>
</dbReference>
<feature type="region of interest" description="Disordered" evidence="2">
    <location>
        <begin position="305"/>
        <end position="327"/>
    </location>
</feature>
<evidence type="ECO:0000313" key="5">
    <source>
        <dbReference type="EMBL" id="CAJ1960420.1"/>
    </source>
</evidence>
<dbReference type="PANTHER" id="PTHR12286">
    <property type="entry name" value="SACCHAROPINE DEHYDROGENASE-LIKE OXIDOREDUCTASE"/>
    <property type="match status" value="1"/>
</dbReference>
<evidence type="ECO:0000313" key="6">
    <source>
        <dbReference type="Proteomes" id="UP001295423"/>
    </source>
</evidence>
<reference evidence="5" key="1">
    <citation type="submission" date="2023-08" db="EMBL/GenBank/DDBJ databases">
        <authorList>
            <person name="Audoor S."/>
            <person name="Bilcke G."/>
        </authorList>
    </citation>
    <scope>NUCLEOTIDE SEQUENCE</scope>
</reference>
<dbReference type="SUPFAM" id="SSF51735">
    <property type="entry name" value="NAD(P)-binding Rossmann-fold domains"/>
    <property type="match status" value="1"/>
</dbReference>
<keyword evidence="3" id="KW-0472">Membrane</keyword>
<keyword evidence="3" id="KW-0812">Transmembrane</keyword>
<feature type="transmembrane region" description="Helical" evidence="3">
    <location>
        <begin position="40"/>
        <end position="62"/>
    </location>
</feature>
<evidence type="ECO:0000256" key="1">
    <source>
        <dbReference type="ARBA" id="ARBA00038048"/>
    </source>
</evidence>
<keyword evidence="3" id="KW-1133">Transmembrane helix</keyword>
<dbReference type="AlphaFoldDB" id="A0AAD2G2M3"/>
<proteinExistence type="inferred from homology"/>